<comment type="caution">
    <text evidence="2">The sequence shown here is derived from an EMBL/GenBank/DDBJ whole genome shotgun (WGS) entry which is preliminary data.</text>
</comment>
<dbReference type="AlphaFoldDB" id="A0A2A9DTD8"/>
<keyword evidence="3" id="KW-1185">Reference proteome</keyword>
<dbReference type="Proteomes" id="UP000221369">
    <property type="component" value="Unassembled WGS sequence"/>
</dbReference>
<sequence>MDAGSQPKDARLSDSETEFPLEDDPETDESHDGLTYVQDRPGQSKDSDQPEDSDTNEE</sequence>
<accession>A0A2A9DTD8</accession>
<dbReference type="EMBL" id="PDJE01000001">
    <property type="protein sequence ID" value="PFG29631.1"/>
    <property type="molecule type" value="Genomic_DNA"/>
</dbReference>
<proteinExistence type="predicted"/>
<protein>
    <submittedName>
        <fullName evidence="2">Uncharacterized protein</fullName>
    </submittedName>
</protein>
<feature type="region of interest" description="Disordered" evidence="1">
    <location>
        <begin position="1"/>
        <end position="58"/>
    </location>
</feature>
<gene>
    <name evidence="2" type="ORF">ATJ78_0542</name>
</gene>
<evidence type="ECO:0000313" key="2">
    <source>
        <dbReference type="EMBL" id="PFG29631.1"/>
    </source>
</evidence>
<feature type="compositionally biased region" description="Acidic residues" evidence="1">
    <location>
        <begin position="15"/>
        <end position="29"/>
    </location>
</feature>
<name>A0A2A9DTD8_9MICO</name>
<evidence type="ECO:0000256" key="1">
    <source>
        <dbReference type="SAM" id="MobiDB-lite"/>
    </source>
</evidence>
<evidence type="ECO:0000313" key="3">
    <source>
        <dbReference type="Proteomes" id="UP000221369"/>
    </source>
</evidence>
<reference evidence="2 3" key="1">
    <citation type="submission" date="2017-10" db="EMBL/GenBank/DDBJ databases">
        <title>Sequencing the genomes of 1000 actinobacteria strains.</title>
        <authorList>
            <person name="Klenk H.-P."/>
        </authorList>
    </citation>
    <scope>NUCLEOTIDE SEQUENCE [LARGE SCALE GENOMIC DNA]</scope>
    <source>
        <strain evidence="2 3">DSM 21798</strain>
    </source>
</reference>
<feature type="compositionally biased region" description="Acidic residues" evidence="1">
    <location>
        <begin position="49"/>
        <end position="58"/>
    </location>
</feature>
<organism evidence="2 3">
    <name type="scientific">Paramicrobacterium agarici</name>
    <dbReference type="NCBI Taxonomy" id="630514"/>
    <lineage>
        <taxon>Bacteria</taxon>
        <taxon>Bacillati</taxon>
        <taxon>Actinomycetota</taxon>
        <taxon>Actinomycetes</taxon>
        <taxon>Micrococcales</taxon>
        <taxon>Microbacteriaceae</taxon>
        <taxon>Paramicrobacterium</taxon>
    </lineage>
</organism>
<dbReference type="RefSeq" id="WP_156088584.1">
    <property type="nucleotide sequence ID" value="NZ_PDJE01000001.1"/>
</dbReference>